<proteinExistence type="predicted"/>
<evidence type="ECO:0000259" key="7">
    <source>
        <dbReference type="Pfam" id="PF05065"/>
    </source>
</evidence>
<feature type="region of interest" description="Disordered" evidence="5">
    <location>
        <begin position="163"/>
        <end position="203"/>
    </location>
</feature>
<evidence type="ECO:0008006" key="10">
    <source>
        <dbReference type="Google" id="ProtNLM"/>
    </source>
</evidence>
<reference evidence="9" key="1">
    <citation type="journal article" date="2019" name="Int. J. Syst. Evol. Microbiol.">
        <title>The Global Catalogue of Microorganisms (GCM) 10K type strain sequencing project: providing services to taxonomists for standard genome sequencing and annotation.</title>
        <authorList>
            <consortium name="The Broad Institute Genomics Platform"/>
            <consortium name="The Broad Institute Genome Sequencing Center for Infectious Disease"/>
            <person name="Wu L."/>
            <person name="Ma J."/>
        </authorList>
    </citation>
    <scope>NUCLEOTIDE SEQUENCE [LARGE SCALE GENOMIC DNA]</scope>
    <source>
        <strain evidence="9">JCM 17805</strain>
    </source>
</reference>
<dbReference type="InterPro" id="IPR054612">
    <property type="entry name" value="Phage_capsid-like_C"/>
</dbReference>
<dbReference type="Pfam" id="PF04586">
    <property type="entry name" value="Peptidase_S78"/>
    <property type="match status" value="1"/>
</dbReference>
<evidence type="ECO:0000313" key="9">
    <source>
        <dbReference type="Proteomes" id="UP001500604"/>
    </source>
</evidence>
<feature type="domain" description="Prohead serine protease" evidence="6">
    <location>
        <begin position="66"/>
        <end position="162"/>
    </location>
</feature>
<keyword evidence="2" id="KW-1188">Viral release from host cell</keyword>
<evidence type="ECO:0000256" key="1">
    <source>
        <dbReference type="ARBA" id="ARBA00004328"/>
    </source>
</evidence>
<keyword evidence="4" id="KW-0378">Hydrolase</keyword>
<feature type="domain" description="Phage capsid-like C-terminal" evidence="7">
    <location>
        <begin position="345"/>
        <end position="598"/>
    </location>
</feature>
<protein>
    <recommendedName>
        <fullName evidence="10">Phage major capsid protein</fullName>
    </recommendedName>
</protein>
<organism evidence="8 9">
    <name type="scientific">Kistimonas scapharcae</name>
    <dbReference type="NCBI Taxonomy" id="1036133"/>
    <lineage>
        <taxon>Bacteria</taxon>
        <taxon>Pseudomonadati</taxon>
        <taxon>Pseudomonadota</taxon>
        <taxon>Gammaproteobacteria</taxon>
        <taxon>Oceanospirillales</taxon>
        <taxon>Endozoicomonadaceae</taxon>
        <taxon>Kistimonas</taxon>
    </lineage>
</organism>
<dbReference type="SUPFAM" id="SSF56563">
    <property type="entry name" value="Major capsid protein gp5"/>
    <property type="match status" value="1"/>
</dbReference>
<dbReference type="InterPro" id="IPR054613">
    <property type="entry name" value="Peptidase_S78_dom"/>
</dbReference>
<evidence type="ECO:0000259" key="6">
    <source>
        <dbReference type="Pfam" id="PF04586"/>
    </source>
</evidence>
<dbReference type="RefSeq" id="WP_345198941.1">
    <property type="nucleotide sequence ID" value="NZ_BAABFL010000474.1"/>
</dbReference>
<sequence>MTTRKIQAGPLERSITLQREAINEDARTIEVAFSSEEPVERWFGREILDHSPTSIRLGRLENGGAVLVGHDHREHVGVVESVTIDGDRRGRATVRFGNSALAVEKFNDVKDGILRHISVGYRIHELTLERTGDDGDDYRATDWEPFEISFVAVPADPTVGVARSVDGEQNTITVNEPDPEPEPEQQPSKEERTMPTETTPPAVQTNKDELLAGERARITGINTLGRKYDLTDAAEKAINDGTSLDAFRGIVLDQLNSEQRSEAKPVTSIDMSRQEVQNYSLMKALRACQSGDWRGAELELEASLAVADKLGKDARGFYIPYDVQQRDMTTGGANTGAELVGTDHLAGSFIDALRGQTLLMQLGADVLPGLVGNVDIPATDGDGTFYWINEGEDGTDSTIPTRTVELSPKTVAGAVPVTRRLLLQSAPSVEAMLMRQLQLGAAMAIDNAGFVGAAKGPTGILKSTGISTVTLTSPGKPTWAELVQFETEAATDDALVGSLAYVGHSNVIGHCKSKPRDAGSGLMLMENNMVNGYNAYRKNGLAATDLMFGNFADVAIGMWGVLDVMPDKATKAASGGLVMRVFQDVDIVIKRPQSFVKAVSA</sequence>
<dbReference type="NCBIfam" id="TIGR01554">
    <property type="entry name" value="major_cap_HK97"/>
    <property type="match status" value="1"/>
</dbReference>
<dbReference type="Gene3D" id="3.30.2400.10">
    <property type="entry name" value="Major capsid protein gp5"/>
    <property type="match status" value="1"/>
</dbReference>
<evidence type="ECO:0000313" key="8">
    <source>
        <dbReference type="EMBL" id="GAA4652387.1"/>
    </source>
</evidence>
<evidence type="ECO:0000256" key="5">
    <source>
        <dbReference type="SAM" id="MobiDB-lite"/>
    </source>
</evidence>
<keyword evidence="3" id="KW-0645">Protease</keyword>
<evidence type="ECO:0000256" key="3">
    <source>
        <dbReference type="ARBA" id="ARBA00022670"/>
    </source>
</evidence>
<dbReference type="Pfam" id="PF05065">
    <property type="entry name" value="Phage_capsid"/>
    <property type="match status" value="1"/>
</dbReference>
<dbReference type="Proteomes" id="UP001500604">
    <property type="component" value="Unassembled WGS sequence"/>
</dbReference>
<evidence type="ECO:0000256" key="2">
    <source>
        <dbReference type="ARBA" id="ARBA00022612"/>
    </source>
</evidence>
<dbReference type="EMBL" id="BAABFL010000474">
    <property type="protein sequence ID" value="GAA4652387.1"/>
    <property type="molecule type" value="Genomic_DNA"/>
</dbReference>
<dbReference type="InterPro" id="IPR024455">
    <property type="entry name" value="Phage_capsid"/>
</dbReference>
<gene>
    <name evidence="8" type="ORF">GCM10023116_46710</name>
</gene>
<keyword evidence="9" id="KW-1185">Reference proteome</keyword>
<evidence type="ECO:0000256" key="4">
    <source>
        <dbReference type="ARBA" id="ARBA00022801"/>
    </source>
</evidence>
<name>A0ABP8V9F7_9GAMM</name>
<accession>A0ABP8V9F7</accession>
<comment type="subcellular location">
    <subcellularLocation>
        <location evidence="1">Virion</location>
    </subcellularLocation>
</comment>
<comment type="caution">
    <text evidence="8">The sequence shown here is derived from an EMBL/GenBank/DDBJ whole genome shotgun (WGS) entry which is preliminary data.</text>
</comment>